<evidence type="ECO:0000256" key="6">
    <source>
        <dbReference type="SAM" id="Phobius"/>
    </source>
</evidence>
<organism evidence="7 8">
    <name type="scientific">Podila minutissima</name>
    <dbReference type="NCBI Taxonomy" id="64525"/>
    <lineage>
        <taxon>Eukaryota</taxon>
        <taxon>Fungi</taxon>
        <taxon>Fungi incertae sedis</taxon>
        <taxon>Mucoromycota</taxon>
        <taxon>Mortierellomycotina</taxon>
        <taxon>Mortierellomycetes</taxon>
        <taxon>Mortierellales</taxon>
        <taxon>Mortierellaceae</taxon>
        <taxon>Podila</taxon>
    </lineage>
</organism>
<feature type="region of interest" description="Disordered" evidence="5">
    <location>
        <begin position="88"/>
        <end position="112"/>
    </location>
</feature>
<reference evidence="7" key="1">
    <citation type="journal article" date="2020" name="Fungal Divers.">
        <title>Resolving the Mortierellaceae phylogeny through synthesis of multi-gene phylogenetics and phylogenomics.</title>
        <authorList>
            <person name="Vandepol N."/>
            <person name="Liber J."/>
            <person name="Desiro A."/>
            <person name="Na H."/>
            <person name="Kennedy M."/>
            <person name="Barry K."/>
            <person name="Grigoriev I.V."/>
            <person name="Miller A.N."/>
            <person name="O'Donnell K."/>
            <person name="Stajich J.E."/>
            <person name="Bonito G."/>
        </authorList>
    </citation>
    <scope>NUCLEOTIDE SEQUENCE</scope>
    <source>
        <strain evidence="7">NVP1</strain>
    </source>
</reference>
<keyword evidence="3 6" id="KW-1133">Transmembrane helix</keyword>
<sequence>MTSATCLYTDCLSYYTDFLACTGGSETVTEAMLPCLCTPKVIGEYTICYPCLKANNTPNTTILTVEEYKDGCAKKDLNAHPYPTGYPTNYPTGNYPSGTASAPPGPSNTGTGDKDELNVGLYAGIAGGVAAVILIVGLIIYCRRKKPSNGKVKYAAVSSGAGAGGGAGATQQHGPPPLMQQVYPQNYSQQPYQQQYQQPYQQQYTPDQQQLQQQQLQQQQYQQQQYQQYEQQAQHTSVYAPPVSQPATSPYSANNQQGYFPTSITAPTTVPQPTPSPTFVPVATQYHPEAVASINNAQIYHANTSDYQNQQHVPLPGQNYQAQSSVHSPTIATNISSPTVVEQNMFKPVEASSATHQQELPKVKPGPQLYVHEAQHKVHSNNPQYIEPAAYH</sequence>
<feature type="compositionally biased region" description="Low complexity" evidence="5">
    <location>
        <begin position="88"/>
        <end position="102"/>
    </location>
</feature>
<dbReference type="GO" id="GO:0071944">
    <property type="term" value="C:cell periphery"/>
    <property type="evidence" value="ECO:0007669"/>
    <property type="project" value="UniProtKB-ARBA"/>
</dbReference>
<comment type="subcellular location">
    <subcellularLocation>
        <location evidence="1">Membrane</location>
        <topology evidence="1">Single-pass membrane protein</topology>
    </subcellularLocation>
</comment>
<evidence type="ECO:0000313" key="8">
    <source>
        <dbReference type="Proteomes" id="UP000696485"/>
    </source>
</evidence>
<evidence type="ECO:0000256" key="3">
    <source>
        <dbReference type="ARBA" id="ARBA00022989"/>
    </source>
</evidence>
<keyword evidence="4 6" id="KW-0472">Membrane</keyword>
<keyword evidence="2 6" id="KW-0812">Transmembrane</keyword>
<evidence type="ECO:0000256" key="5">
    <source>
        <dbReference type="SAM" id="MobiDB-lite"/>
    </source>
</evidence>
<evidence type="ECO:0000256" key="1">
    <source>
        <dbReference type="ARBA" id="ARBA00004167"/>
    </source>
</evidence>
<dbReference type="PANTHER" id="PTHR15549:SF26">
    <property type="entry name" value="AXIAL BUDDING PATTERN PROTEIN 2-RELATED"/>
    <property type="match status" value="1"/>
</dbReference>
<evidence type="ECO:0000256" key="2">
    <source>
        <dbReference type="ARBA" id="ARBA00022692"/>
    </source>
</evidence>
<dbReference type="PANTHER" id="PTHR15549">
    <property type="entry name" value="PAIRED IMMUNOGLOBULIN-LIKE TYPE 2 RECEPTOR"/>
    <property type="match status" value="1"/>
</dbReference>
<comment type="caution">
    <text evidence="7">The sequence shown here is derived from an EMBL/GenBank/DDBJ whole genome shotgun (WGS) entry which is preliminary data.</text>
</comment>
<dbReference type="GO" id="GO:0016020">
    <property type="term" value="C:membrane"/>
    <property type="evidence" value="ECO:0007669"/>
    <property type="project" value="UniProtKB-SubCell"/>
</dbReference>
<feature type="region of interest" description="Disordered" evidence="5">
    <location>
        <begin position="161"/>
        <end position="182"/>
    </location>
</feature>
<proteinExistence type="predicted"/>
<dbReference type="InterPro" id="IPR051694">
    <property type="entry name" value="Immunoregulatory_rcpt-like"/>
</dbReference>
<protein>
    <submittedName>
        <fullName evidence="7">Uncharacterized protein</fullName>
    </submittedName>
</protein>
<dbReference type="AlphaFoldDB" id="A0A9P5VIP4"/>
<feature type="transmembrane region" description="Helical" evidence="6">
    <location>
        <begin position="119"/>
        <end position="141"/>
    </location>
</feature>
<dbReference type="EMBL" id="JAAAUY010000839">
    <property type="protein sequence ID" value="KAF9326004.1"/>
    <property type="molecule type" value="Genomic_DNA"/>
</dbReference>
<evidence type="ECO:0000256" key="4">
    <source>
        <dbReference type="ARBA" id="ARBA00023136"/>
    </source>
</evidence>
<evidence type="ECO:0000313" key="7">
    <source>
        <dbReference type="EMBL" id="KAF9326004.1"/>
    </source>
</evidence>
<accession>A0A9P5VIP4</accession>
<keyword evidence="8" id="KW-1185">Reference proteome</keyword>
<gene>
    <name evidence="7" type="ORF">BG006_010531</name>
</gene>
<name>A0A9P5VIP4_9FUNG</name>
<dbReference type="Proteomes" id="UP000696485">
    <property type="component" value="Unassembled WGS sequence"/>
</dbReference>